<dbReference type="Proteomes" id="UP000181917">
    <property type="component" value="Unassembled WGS sequence"/>
</dbReference>
<dbReference type="KEGG" id="acry:AC20117_04490"/>
<reference evidence="4 5" key="1">
    <citation type="submission" date="2016-10" db="EMBL/GenBank/DDBJ databases">
        <authorList>
            <person name="de Groot N.N."/>
        </authorList>
    </citation>
    <scope>NUCLEOTIDE SEQUENCE [LARGE SCALE GENOMIC DNA]</scope>
    <source>
        <strain evidence="4 5">DSM 20117</strain>
    </source>
</reference>
<dbReference type="GO" id="GO:0009523">
    <property type="term" value="C:photosystem II"/>
    <property type="evidence" value="ECO:0007669"/>
    <property type="project" value="UniProtKB-KW"/>
</dbReference>
<feature type="domain" description="NAD(P)-binding" evidence="3">
    <location>
        <begin position="19"/>
        <end position="157"/>
    </location>
</feature>
<dbReference type="STRING" id="37928.SAMN04489742_2590"/>
<dbReference type="EMBL" id="FNKH01000002">
    <property type="protein sequence ID" value="SDQ79442.1"/>
    <property type="molecule type" value="Genomic_DNA"/>
</dbReference>
<keyword evidence="2" id="KW-0604">Photosystem II</keyword>
<dbReference type="OrthoDB" id="9771302at2"/>
<evidence type="ECO:0000256" key="1">
    <source>
        <dbReference type="ARBA" id="ARBA00022531"/>
    </source>
</evidence>
<accession>A0A1H1DSE4</accession>
<dbReference type="InterPro" id="IPR016040">
    <property type="entry name" value="NAD(P)-bd_dom"/>
</dbReference>
<evidence type="ECO:0000256" key="2">
    <source>
        <dbReference type="ARBA" id="ARBA00023276"/>
    </source>
</evidence>
<evidence type="ECO:0000313" key="4">
    <source>
        <dbReference type="EMBL" id="SDQ79442.1"/>
    </source>
</evidence>
<dbReference type="GO" id="GO:0015979">
    <property type="term" value="P:photosynthesis"/>
    <property type="evidence" value="ECO:0007669"/>
    <property type="project" value="UniProtKB-KW"/>
</dbReference>
<dbReference type="Pfam" id="PF13460">
    <property type="entry name" value="NAD_binding_10"/>
    <property type="match status" value="1"/>
</dbReference>
<keyword evidence="5" id="KW-1185">Reference proteome</keyword>
<dbReference type="AlphaFoldDB" id="A0A1H1DSE4"/>
<dbReference type="RefSeq" id="WP_074700808.1">
    <property type="nucleotide sequence ID" value="NZ_CP018863.1"/>
</dbReference>
<proteinExistence type="predicted"/>
<organism evidence="4 5">
    <name type="scientific">Crystallibacter crystallopoietes</name>
    <dbReference type="NCBI Taxonomy" id="37928"/>
    <lineage>
        <taxon>Bacteria</taxon>
        <taxon>Bacillati</taxon>
        <taxon>Actinomycetota</taxon>
        <taxon>Actinomycetes</taxon>
        <taxon>Micrococcales</taxon>
        <taxon>Micrococcaceae</taxon>
        <taxon>Crystallibacter</taxon>
    </lineage>
</organism>
<sequence length="277" mass="29055">MQLHTNQEHSTTTPVLVTGGTGTLGRHLVPRLLEAGCRVRVLSRASREPAEGVEFVTGDLATGEGIEAAVAGVETIIHCAGSGKGDDEKARNLVRAAAGANIRHLVYISVVGADRTPVTSGIDRAMFGYIGAKRTAELIIANSGVPYTTLRATQFHDLVLMMAQGMAKLPVIPVPAGLSVQPIDAAEVAARLAELARSEPAGLVPEMGGPQVHSLADLISGYLRATGRRRLIVPVRMPGGAARAFRNGANLAPDQAGGRRTWNDFLAARLGPVHNYA</sequence>
<protein>
    <submittedName>
        <fullName evidence="4">Uncharacterized conserved protein YbjT, contains NAD(P)-binding and DUF2867 domains</fullName>
    </submittedName>
</protein>
<dbReference type="InterPro" id="IPR044256">
    <property type="entry name" value="HCF244-like"/>
</dbReference>
<keyword evidence="1" id="KW-0602">Photosynthesis</keyword>
<dbReference type="InterPro" id="IPR036291">
    <property type="entry name" value="NAD(P)-bd_dom_sf"/>
</dbReference>
<dbReference type="PANTHER" id="PTHR47128:SF2">
    <property type="entry name" value="PROTEIN HIGH CHLOROPHYLL FLUORESCENCE PHENOTYPE 244, CHLOROPLASTIC"/>
    <property type="match status" value="1"/>
</dbReference>
<dbReference type="SUPFAM" id="SSF51735">
    <property type="entry name" value="NAD(P)-binding Rossmann-fold domains"/>
    <property type="match status" value="1"/>
</dbReference>
<dbReference type="PANTHER" id="PTHR47128">
    <property type="match status" value="1"/>
</dbReference>
<gene>
    <name evidence="4" type="ORF">SAMN04489742_2590</name>
</gene>
<dbReference type="Gene3D" id="3.40.50.720">
    <property type="entry name" value="NAD(P)-binding Rossmann-like Domain"/>
    <property type="match status" value="1"/>
</dbReference>
<evidence type="ECO:0000259" key="3">
    <source>
        <dbReference type="Pfam" id="PF13460"/>
    </source>
</evidence>
<evidence type="ECO:0000313" key="5">
    <source>
        <dbReference type="Proteomes" id="UP000181917"/>
    </source>
</evidence>
<name>A0A1H1DSE4_9MICC</name>